<dbReference type="EMBL" id="VOPW01000001">
    <property type="protein sequence ID" value="TXC67349.1"/>
    <property type="molecule type" value="Genomic_DNA"/>
</dbReference>
<dbReference type="InterPro" id="IPR035965">
    <property type="entry name" value="PAS-like_dom_sf"/>
</dbReference>
<proteinExistence type="predicted"/>
<evidence type="ECO:0000313" key="3">
    <source>
        <dbReference type="EMBL" id="TXC67349.1"/>
    </source>
</evidence>
<dbReference type="GO" id="GO:0006355">
    <property type="term" value="P:regulation of DNA-templated transcription"/>
    <property type="evidence" value="ECO:0007669"/>
    <property type="project" value="InterPro"/>
</dbReference>
<dbReference type="CDD" id="cd01949">
    <property type="entry name" value="GGDEF"/>
    <property type="match status" value="1"/>
</dbReference>
<dbReference type="AlphaFoldDB" id="A0A5C6U3I5"/>
<accession>A0A5C6U3I5</accession>
<dbReference type="SUPFAM" id="SSF55785">
    <property type="entry name" value="PYP-like sensor domain (PAS domain)"/>
    <property type="match status" value="1"/>
</dbReference>
<dbReference type="InterPro" id="IPR043128">
    <property type="entry name" value="Rev_trsase/Diguanyl_cyclase"/>
</dbReference>
<dbReference type="Gene3D" id="3.30.450.20">
    <property type="entry name" value="PAS domain"/>
    <property type="match status" value="1"/>
</dbReference>
<keyword evidence="4" id="KW-1185">Reference proteome</keyword>
<comment type="caution">
    <text evidence="3">The sequence shown here is derived from an EMBL/GenBank/DDBJ whole genome shotgun (WGS) entry which is preliminary data.</text>
</comment>
<protein>
    <submittedName>
        <fullName evidence="3">Sensor domain-containing diguanylate cyclase</fullName>
    </submittedName>
</protein>
<evidence type="ECO:0000313" key="4">
    <source>
        <dbReference type="Proteomes" id="UP000321832"/>
    </source>
</evidence>
<dbReference type="CDD" id="cd00130">
    <property type="entry name" value="PAS"/>
    <property type="match status" value="1"/>
</dbReference>
<evidence type="ECO:0000259" key="1">
    <source>
        <dbReference type="PROSITE" id="PS50112"/>
    </source>
</evidence>
<feature type="domain" description="PAS" evidence="1">
    <location>
        <begin position="10"/>
        <end position="63"/>
    </location>
</feature>
<sequence>MAALPALPELPSAIADLLDILPDAVVAVDACGRIAYVNPAIRNLLGYLRDELIGQPLSALVPPGGARAPRGTGRRLPAVGRADDDGLAAGAARRASQRSTGAGIDLAVQPALGRGDVVSVAVVHDISLLHTHLDRATLQAQTDALTGLGNRLMLSRQMQANLENGRPFSLLLMDLTGFKALNDRYGHAAGDEALRVVGQRLLSVVRESDVAARLGGDEFVLLLDGLSGLDALEDRALGVAESLARPLRLDGVTVVLGVNIGGAAYPTHGDTESAMLGAADRAMYAAKRAGEPYRSAV</sequence>
<dbReference type="SMART" id="SM00267">
    <property type="entry name" value="GGDEF"/>
    <property type="match status" value="1"/>
</dbReference>
<reference evidence="3 4" key="1">
    <citation type="submission" date="2019-08" db="EMBL/GenBank/DDBJ databases">
        <authorList>
            <person name="Khan S.A."/>
            <person name="Jeon C.O."/>
            <person name="Jeong S.E."/>
        </authorList>
    </citation>
    <scope>NUCLEOTIDE SEQUENCE [LARGE SCALE GENOMIC DNA]</scope>
    <source>
        <strain evidence="4">IMCC1728</strain>
    </source>
</reference>
<dbReference type="InterPro" id="IPR029787">
    <property type="entry name" value="Nucleotide_cyclase"/>
</dbReference>
<name>A0A5C6U3I5_9BURK</name>
<dbReference type="Pfam" id="PF00989">
    <property type="entry name" value="PAS"/>
    <property type="match status" value="1"/>
</dbReference>
<dbReference type="InterPro" id="IPR052155">
    <property type="entry name" value="Biofilm_reg_signaling"/>
</dbReference>
<dbReference type="NCBIfam" id="TIGR00254">
    <property type="entry name" value="GGDEF"/>
    <property type="match status" value="1"/>
</dbReference>
<gene>
    <name evidence="3" type="ORF">FSC37_21560</name>
</gene>
<dbReference type="SMART" id="SM00091">
    <property type="entry name" value="PAS"/>
    <property type="match status" value="1"/>
</dbReference>
<dbReference type="NCBIfam" id="TIGR00229">
    <property type="entry name" value="sensory_box"/>
    <property type="match status" value="1"/>
</dbReference>
<dbReference type="SUPFAM" id="SSF55073">
    <property type="entry name" value="Nucleotide cyclase"/>
    <property type="match status" value="1"/>
</dbReference>
<dbReference type="Pfam" id="PF00990">
    <property type="entry name" value="GGDEF"/>
    <property type="match status" value="1"/>
</dbReference>
<dbReference type="InterPro" id="IPR013767">
    <property type="entry name" value="PAS_fold"/>
</dbReference>
<dbReference type="InterPro" id="IPR000160">
    <property type="entry name" value="GGDEF_dom"/>
</dbReference>
<dbReference type="PANTHER" id="PTHR44757">
    <property type="entry name" value="DIGUANYLATE CYCLASE DGCP"/>
    <property type="match status" value="1"/>
</dbReference>
<dbReference type="Gene3D" id="3.30.70.270">
    <property type="match status" value="1"/>
</dbReference>
<dbReference type="Proteomes" id="UP000321832">
    <property type="component" value="Unassembled WGS sequence"/>
</dbReference>
<dbReference type="InterPro" id="IPR000014">
    <property type="entry name" value="PAS"/>
</dbReference>
<dbReference type="PANTHER" id="PTHR44757:SF2">
    <property type="entry name" value="BIOFILM ARCHITECTURE MAINTENANCE PROTEIN MBAA"/>
    <property type="match status" value="1"/>
</dbReference>
<dbReference type="PROSITE" id="PS50887">
    <property type="entry name" value="GGDEF"/>
    <property type="match status" value="1"/>
</dbReference>
<feature type="domain" description="GGDEF" evidence="2">
    <location>
        <begin position="166"/>
        <end position="297"/>
    </location>
</feature>
<organism evidence="3 4">
    <name type="scientific">Piscinibacter aquaticus</name>
    <dbReference type="NCBI Taxonomy" id="392597"/>
    <lineage>
        <taxon>Bacteria</taxon>
        <taxon>Pseudomonadati</taxon>
        <taxon>Pseudomonadota</taxon>
        <taxon>Betaproteobacteria</taxon>
        <taxon>Burkholderiales</taxon>
        <taxon>Sphaerotilaceae</taxon>
        <taxon>Piscinibacter</taxon>
    </lineage>
</organism>
<dbReference type="PROSITE" id="PS50112">
    <property type="entry name" value="PAS"/>
    <property type="match status" value="1"/>
</dbReference>
<evidence type="ECO:0000259" key="2">
    <source>
        <dbReference type="PROSITE" id="PS50887"/>
    </source>
</evidence>